<keyword evidence="2" id="KW-0472">Membrane</keyword>
<feature type="domain" description="HPP transmembrane region" evidence="3">
    <location>
        <begin position="434"/>
        <end position="611"/>
    </location>
</feature>
<feature type="transmembrane region" description="Helical" evidence="2">
    <location>
        <begin position="580"/>
        <end position="601"/>
    </location>
</feature>
<dbReference type="InterPro" id="IPR058581">
    <property type="entry name" value="TM_HPP"/>
</dbReference>
<dbReference type="Pfam" id="PF04982">
    <property type="entry name" value="TM_HPP"/>
    <property type="match status" value="1"/>
</dbReference>
<feature type="transmembrane region" description="Helical" evidence="2">
    <location>
        <begin position="435"/>
        <end position="457"/>
    </location>
</feature>
<accession>A0A0G4G5B3</accession>
<reference evidence="4 5" key="1">
    <citation type="submission" date="2014-11" db="EMBL/GenBank/DDBJ databases">
        <authorList>
            <person name="Zhu J."/>
            <person name="Qi W."/>
            <person name="Song R."/>
        </authorList>
    </citation>
    <scope>NUCLEOTIDE SEQUENCE [LARGE SCALE GENOMIC DNA]</scope>
</reference>
<dbReference type="AlphaFoldDB" id="A0A0G4G5B3"/>
<dbReference type="PANTHER" id="PTHR33741">
    <property type="entry name" value="TRANSMEMBRANE PROTEIN DDB_G0269096-RELATED"/>
    <property type="match status" value="1"/>
</dbReference>
<proteinExistence type="predicted"/>
<dbReference type="PANTHER" id="PTHR33741:SF5">
    <property type="entry name" value="TRANSMEMBRANE PROTEIN DDB_G0269096-RELATED"/>
    <property type="match status" value="1"/>
</dbReference>
<feature type="region of interest" description="Disordered" evidence="1">
    <location>
        <begin position="14"/>
        <end position="75"/>
    </location>
</feature>
<name>A0A0G4G5B3_VITBC</name>
<evidence type="ECO:0000256" key="1">
    <source>
        <dbReference type="SAM" id="MobiDB-lite"/>
    </source>
</evidence>
<gene>
    <name evidence="4" type="ORF">Vbra_17090</name>
</gene>
<keyword evidence="2" id="KW-0812">Transmembrane</keyword>
<feature type="transmembrane region" description="Helical" evidence="2">
    <location>
        <begin position="531"/>
        <end position="551"/>
    </location>
</feature>
<keyword evidence="5" id="KW-1185">Reference proteome</keyword>
<dbReference type="InParanoid" id="A0A0G4G5B3"/>
<dbReference type="VEuPathDB" id="CryptoDB:Vbra_17090"/>
<evidence type="ECO:0000259" key="3">
    <source>
        <dbReference type="Pfam" id="PF04982"/>
    </source>
</evidence>
<evidence type="ECO:0000256" key="2">
    <source>
        <dbReference type="SAM" id="Phobius"/>
    </source>
</evidence>
<dbReference type="Proteomes" id="UP000041254">
    <property type="component" value="Unassembled WGS sequence"/>
</dbReference>
<feature type="transmembrane region" description="Helical" evidence="2">
    <location>
        <begin position="463"/>
        <end position="479"/>
    </location>
</feature>
<feature type="transmembrane region" description="Helical" evidence="2">
    <location>
        <begin position="491"/>
        <end position="511"/>
    </location>
</feature>
<dbReference type="EMBL" id="CDMY01000571">
    <property type="protein sequence ID" value="CEM23734.1"/>
    <property type="molecule type" value="Genomic_DNA"/>
</dbReference>
<sequence length="614" mass="68103">MLRSRTTEFASVAFSTGSASTLSSGSITTPLLSDPDIPPPPSQPFVLTVNEVDSPRDPPSSPRLPSHPSLGCASNEAVGKDDVTQVQRCLQVQLENILHDCGFIYGEMWQPDHEQPGALRQAPNSVVIRHNSGAGDDPEKLQAFASMPQDKDVTLTVGQGPAGRAWQQGTREWCILDRLFDDPENPSTPMDTLAGELFHTSLAVPIFSMRRRLGVTAGSNNNTSGPRISGMEQLEREMAANSPLLMASHFHYDSLPVFEDKRALVAVFVFYTRKEWRVDEDKVGVKSPMVEAYLDTALRALQWELRMCAARTALRRHRAAVVSYGWRKLHHIVWHTRRLQELREQEAQHPTALPAPAPSTSTVPPTRKPTLDESAKSAQRLLSWEARTQQLSWADYIRERYRKLSAHPRAYCRRYIKKWRGGKGQRARPLDGGHCLLAALEVFVTFSLLTAVIKGAFIDESSFHLIGPFGAMATMYFTAPSSPFGQPRILLLSTLYALTVASVFAFFTHGIGPHRDEPLEVLLTGDEGDTFVLPAFLPYWLGVSLTMTIIIAGMAFFGITCPPAASAAVAFVAATPKVELSMWLFSFFIGWVVLGVVGLLINNLSPRRKWPLFW</sequence>
<feature type="region of interest" description="Disordered" evidence="1">
    <location>
        <begin position="345"/>
        <end position="372"/>
    </location>
</feature>
<protein>
    <recommendedName>
        <fullName evidence="3">HPP transmembrane region domain-containing protein</fullName>
    </recommendedName>
</protein>
<feature type="compositionally biased region" description="Low complexity" evidence="1">
    <location>
        <begin position="350"/>
        <end position="365"/>
    </location>
</feature>
<keyword evidence="2" id="KW-1133">Transmembrane helix</keyword>
<evidence type="ECO:0000313" key="4">
    <source>
        <dbReference type="EMBL" id="CEM23734.1"/>
    </source>
</evidence>
<dbReference type="InterPro" id="IPR007065">
    <property type="entry name" value="HPP"/>
</dbReference>
<dbReference type="OrthoDB" id="2016548at2759"/>
<feature type="compositionally biased region" description="Low complexity" evidence="1">
    <location>
        <begin position="15"/>
        <end position="35"/>
    </location>
</feature>
<organism evidence="4 5">
    <name type="scientific">Vitrella brassicaformis (strain CCMP3155)</name>
    <dbReference type="NCBI Taxonomy" id="1169540"/>
    <lineage>
        <taxon>Eukaryota</taxon>
        <taxon>Sar</taxon>
        <taxon>Alveolata</taxon>
        <taxon>Colpodellida</taxon>
        <taxon>Vitrellaceae</taxon>
        <taxon>Vitrella</taxon>
    </lineage>
</organism>
<evidence type="ECO:0000313" key="5">
    <source>
        <dbReference type="Proteomes" id="UP000041254"/>
    </source>
</evidence>